<evidence type="ECO:0000256" key="4">
    <source>
        <dbReference type="ARBA" id="ARBA00023136"/>
    </source>
</evidence>
<accession>A0A2M8KIR5</accession>
<feature type="transmembrane region" description="Helical" evidence="5">
    <location>
        <begin position="202"/>
        <end position="218"/>
    </location>
</feature>
<feature type="domain" description="O-antigen ligase-related" evidence="6">
    <location>
        <begin position="228"/>
        <end position="367"/>
    </location>
</feature>
<dbReference type="InterPro" id="IPR007016">
    <property type="entry name" value="O-antigen_ligase-rel_domated"/>
</dbReference>
<feature type="transmembrane region" description="Helical" evidence="5">
    <location>
        <begin position="271"/>
        <end position="294"/>
    </location>
</feature>
<feature type="transmembrane region" description="Helical" evidence="5">
    <location>
        <begin position="61"/>
        <end position="81"/>
    </location>
</feature>
<organism evidence="7 8">
    <name type="scientific">Candidatus Portnoybacteria bacterium CG10_big_fil_rev_8_21_14_0_10_44_7</name>
    <dbReference type="NCBI Taxonomy" id="1974816"/>
    <lineage>
        <taxon>Bacteria</taxon>
        <taxon>Candidatus Portnoyibacteriota</taxon>
    </lineage>
</organism>
<sequence length="437" mass="48677">MQIIKKLNGQFWLAALAFAAPFLGYLNFSAKADISVLRLILLGCFLAVGVLLLVSGWGKKFLGPASAWLLCFLLFSGGAIFWSDNLAAGGKKWLLLFNFLGFLLLFLFFLSDWKVRQKDIVFIARALVFSGLAAGSIGWLQFLSQFWLSPAKIFAFWATKINPFFTGASLGSLVVDYPSWFFAAAGRSLLRAVAVFPDPHMLSFFLGIAAFLSLGLFWLEKKRLYLGAFIFLSLVLGCTFSRGGYLGLAVGAGVFLATTWFYLGWRAKKWLAIFCLLLICVLFFYGQVWLARFFSIFDLSEGSNIGRLAIWRQGLVFFAQAPLLGHGLGSYPQLVAPELLTAAPISAHNLYLEILVELGVVGLCLFLIPSWLCFLYLWRRRANGLALGALGALVYFLVHSFFEVGIFSPAVFLEFIFILFIALIYQQKNVLPTHHTI</sequence>
<evidence type="ECO:0000256" key="5">
    <source>
        <dbReference type="SAM" id="Phobius"/>
    </source>
</evidence>
<feature type="transmembrane region" description="Helical" evidence="5">
    <location>
        <begin position="36"/>
        <end position="54"/>
    </location>
</feature>
<dbReference type="EMBL" id="PFEA01000031">
    <property type="protein sequence ID" value="PJE59803.1"/>
    <property type="molecule type" value="Genomic_DNA"/>
</dbReference>
<keyword evidence="2 5" id="KW-0812">Transmembrane</keyword>
<evidence type="ECO:0000256" key="1">
    <source>
        <dbReference type="ARBA" id="ARBA00004141"/>
    </source>
</evidence>
<evidence type="ECO:0000259" key="6">
    <source>
        <dbReference type="Pfam" id="PF04932"/>
    </source>
</evidence>
<proteinExistence type="predicted"/>
<dbReference type="GO" id="GO:0016020">
    <property type="term" value="C:membrane"/>
    <property type="evidence" value="ECO:0007669"/>
    <property type="project" value="UniProtKB-SubCell"/>
</dbReference>
<evidence type="ECO:0000256" key="2">
    <source>
        <dbReference type="ARBA" id="ARBA00022692"/>
    </source>
</evidence>
<dbReference type="PANTHER" id="PTHR37422">
    <property type="entry name" value="TEICHURONIC ACID BIOSYNTHESIS PROTEIN TUAE"/>
    <property type="match status" value="1"/>
</dbReference>
<feature type="transmembrane region" description="Helical" evidence="5">
    <location>
        <begin position="224"/>
        <end position="240"/>
    </location>
</feature>
<feature type="transmembrane region" description="Helical" evidence="5">
    <location>
        <begin position="354"/>
        <end position="378"/>
    </location>
</feature>
<feature type="transmembrane region" description="Helical" evidence="5">
    <location>
        <begin position="408"/>
        <end position="425"/>
    </location>
</feature>
<dbReference type="Pfam" id="PF04932">
    <property type="entry name" value="Wzy_C"/>
    <property type="match status" value="1"/>
</dbReference>
<dbReference type="InterPro" id="IPR051533">
    <property type="entry name" value="WaaL-like"/>
</dbReference>
<dbReference type="AlphaFoldDB" id="A0A2M8KIR5"/>
<feature type="transmembrane region" description="Helical" evidence="5">
    <location>
        <begin position="122"/>
        <end position="144"/>
    </location>
</feature>
<feature type="transmembrane region" description="Helical" evidence="5">
    <location>
        <begin position="245"/>
        <end position="265"/>
    </location>
</feature>
<comment type="caution">
    <text evidence="7">The sequence shown here is derived from an EMBL/GenBank/DDBJ whole genome shotgun (WGS) entry which is preliminary data.</text>
</comment>
<feature type="transmembrane region" description="Helical" evidence="5">
    <location>
        <begin position="385"/>
        <end position="402"/>
    </location>
</feature>
<keyword evidence="3 5" id="KW-1133">Transmembrane helix</keyword>
<gene>
    <name evidence="7" type="ORF">COU85_01700</name>
</gene>
<protein>
    <recommendedName>
        <fullName evidence="6">O-antigen ligase-related domain-containing protein</fullName>
    </recommendedName>
</protein>
<name>A0A2M8KIR5_9BACT</name>
<evidence type="ECO:0000313" key="7">
    <source>
        <dbReference type="EMBL" id="PJE59803.1"/>
    </source>
</evidence>
<reference evidence="8" key="1">
    <citation type="submission" date="2017-09" db="EMBL/GenBank/DDBJ databases">
        <title>Depth-based differentiation of microbial function through sediment-hosted aquifers and enrichment of novel symbionts in the deep terrestrial subsurface.</title>
        <authorList>
            <person name="Probst A.J."/>
            <person name="Ladd B."/>
            <person name="Jarett J.K."/>
            <person name="Geller-Mcgrath D.E."/>
            <person name="Sieber C.M.K."/>
            <person name="Emerson J.B."/>
            <person name="Anantharaman K."/>
            <person name="Thomas B.C."/>
            <person name="Malmstrom R."/>
            <person name="Stieglmeier M."/>
            <person name="Klingl A."/>
            <person name="Woyke T."/>
            <person name="Ryan C.M."/>
            <person name="Banfield J.F."/>
        </authorList>
    </citation>
    <scope>NUCLEOTIDE SEQUENCE [LARGE SCALE GENOMIC DNA]</scope>
</reference>
<evidence type="ECO:0000256" key="3">
    <source>
        <dbReference type="ARBA" id="ARBA00022989"/>
    </source>
</evidence>
<feature type="transmembrane region" description="Helical" evidence="5">
    <location>
        <begin position="93"/>
        <end position="110"/>
    </location>
</feature>
<dbReference type="PANTHER" id="PTHR37422:SF13">
    <property type="entry name" value="LIPOPOLYSACCHARIDE BIOSYNTHESIS PROTEIN PA4999-RELATED"/>
    <property type="match status" value="1"/>
</dbReference>
<dbReference type="Proteomes" id="UP000231086">
    <property type="component" value="Unassembled WGS sequence"/>
</dbReference>
<evidence type="ECO:0000313" key="8">
    <source>
        <dbReference type="Proteomes" id="UP000231086"/>
    </source>
</evidence>
<comment type="subcellular location">
    <subcellularLocation>
        <location evidence="1">Membrane</location>
        <topology evidence="1">Multi-pass membrane protein</topology>
    </subcellularLocation>
</comment>
<keyword evidence="4 5" id="KW-0472">Membrane</keyword>
<feature type="transmembrane region" description="Helical" evidence="5">
    <location>
        <begin position="12"/>
        <end position="30"/>
    </location>
</feature>